<reference evidence="1 2" key="1">
    <citation type="journal article" date="2019" name="Environ. Microbiol.">
        <title>Species interactions and distinct microbial communities in high Arctic permafrost affected cryosols are associated with the CH4 and CO2 gas fluxes.</title>
        <authorList>
            <person name="Altshuler I."/>
            <person name="Hamel J."/>
            <person name="Turney S."/>
            <person name="Magnuson E."/>
            <person name="Levesque R."/>
            <person name="Greer C."/>
            <person name="Whyte L.G."/>
        </authorList>
    </citation>
    <scope>NUCLEOTIDE SEQUENCE [LARGE SCALE GENOMIC DNA]</scope>
    <source>
        <strain evidence="1 2">S9.2P</strain>
    </source>
</reference>
<dbReference type="Proteomes" id="UP000317646">
    <property type="component" value="Unassembled WGS sequence"/>
</dbReference>
<evidence type="ECO:0000313" key="1">
    <source>
        <dbReference type="EMBL" id="TPG64428.1"/>
    </source>
</evidence>
<organism evidence="1 2">
    <name type="scientific">Hymenobacter nivis</name>
    <dbReference type="NCBI Taxonomy" id="1850093"/>
    <lineage>
        <taxon>Bacteria</taxon>
        <taxon>Pseudomonadati</taxon>
        <taxon>Bacteroidota</taxon>
        <taxon>Cytophagia</taxon>
        <taxon>Cytophagales</taxon>
        <taxon>Hymenobacteraceae</taxon>
        <taxon>Hymenobacter</taxon>
    </lineage>
</organism>
<gene>
    <name evidence="1" type="ORF">EAH73_14715</name>
</gene>
<accession>A0A502GSN5</accession>
<dbReference type="OrthoDB" id="879261at2"/>
<evidence type="ECO:0008006" key="3">
    <source>
        <dbReference type="Google" id="ProtNLM"/>
    </source>
</evidence>
<name>A0A502GSN5_9BACT</name>
<proteinExistence type="predicted"/>
<dbReference type="RefSeq" id="WP_140467876.1">
    <property type="nucleotide sequence ID" value="NZ_RCYZ01000006.1"/>
</dbReference>
<keyword evidence="2" id="KW-1185">Reference proteome</keyword>
<comment type="caution">
    <text evidence="1">The sequence shown here is derived from an EMBL/GenBank/DDBJ whole genome shotgun (WGS) entry which is preliminary data.</text>
</comment>
<evidence type="ECO:0000313" key="2">
    <source>
        <dbReference type="Proteomes" id="UP000317646"/>
    </source>
</evidence>
<dbReference type="EMBL" id="RCYZ01000006">
    <property type="protein sequence ID" value="TPG64428.1"/>
    <property type="molecule type" value="Genomic_DNA"/>
</dbReference>
<sequence length="167" mass="18851">MIINEIGELLMQHSEPLGLLRTSWAAGRDMSQFRGALTRAQGLAKKLGVRRCLLELDALPDISAYDQAWLATQWIPNSLQLSLQQVVIVLSPRRIYNQQAVEGLLLVARPFIKFDVQFFSQPVAGLRWLTDYSPLVPELLTEWDAAFGPTPLPPGGVQEPRAYYDRY</sequence>
<dbReference type="AlphaFoldDB" id="A0A502GSN5"/>
<protein>
    <recommendedName>
        <fullName evidence="3">STAS/SEC14 domain-containing protein</fullName>
    </recommendedName>
</protein>